<comment type="caution">
    <text evidence="2">The sequence shown here is derived from an EMBL/GenBank/DDBJ whole genome shotgun (WGS) entry which is preliminary data.</text>
</comment>
<dbReference type="Proteomes" id="UP000251035">
    <property type="component" value="Unassembled WGS sequence"/>
</dbReference>
<dbReference type="AlphaFoldDB" id="A0AB38N2K2"/>
<dbReference type="RefSeq" id="WP_108294135.1">
    <property type="nucleotide sequence ID" value="NZ_JAWVLH010000022.1"/>
</dbReference>
<evidence type="ECO:0000313" key="1">
    <source>
        <dbReference type="EMBL" id="PUT46454.1"/>
    </source>
</evidence>
<proteinExistence type="predicted"/>
<organism evidence="2 4">
    <name type="scientific">Legionella taurinensis</name>
    <dbReference type="NCBI Taxonomy" id="70611"/>
    <lineage>
        <taxon>Bacteria</taxon>
        <taxon>Pseudomonadati</taxon>
        <taxon>Pseudomonadota</taxon>
        <taxon>Gammaproteobacteria</taxon>
        <taxon>Legionellales</taxon>
        <taxon>Legionellaceae</taxon>
        <taxon>Legionella</taxon>
    </lineage>
</organism>
<evidence type="ECO:0008006" key="5">
    <source>
        <dbReference type="Google" id="ProtNLM"/>
    </source>
</evidence>
<dbReference type="Proteomes" id="UP000306421">
    <property type="component" value="Unassembled WGS sequence"/>
</dbReference>
<reference evidence="1 3" key="1">
    <citation type="submission" date="2018-04" db="EMBL/GenBank/DDBJ databases">
        <title>Whole genome sequence comparison of clinical and drinking water Legionella pneumophila isolates associated with the Flint Water Crisis.</title>
        <authorList>
            <person name="Garner E."/>
            <person name="Brown C."/>
            <person name="Schwake O."/>
            <person name="Coil D."/>
            <person name="Jospin G."/>
            <person name="Eisen J."/>
            <person name="Edwards M."/>
            <person name="Pruden A."/>
        </authorList>
    </citation>
    <scope>NUCLEOTIDE SEQUENCE [LARGE SCALE GENOMIC DNA]</scope>
    <source>
        <strain evidence="1 3">Genessee03</strain>
    </source>
</reference>
<reference evidence="2 4" key="2">
    <citation type="submission" date="2018-04" db="EMBL/GenBank/DDBJ databases">
        <title>Whole genome sequence comparison of clinical and drinking water Legionella pneumophila isolates.</title>
        <authorList>
            <person name="Garner E."/>
        </authorList>
    </citation>
    <scope>NUCLEOTIDE SEQUENCE [LARGE SCALE GENOMIC DNA]</scope>
    <source>
        <strain evidence="2 4">WH02</strain>
    </source>
</reference>
<evidence type="ECO:0000313" key="4">
    <source>
        <dbReference type="Proteomes" id="UP000306421"/>
    </source>
</evidence>
<keyword evidence="3" id="KW-1185">Reference proteome</keyword>
<evidence type="ECO:0000313" key="2">
    <source>
        <dbReference type="EMBL" id="TID40694.1"/>
    </source>
</evidence>
<dbReference type="EMBL" id="QFGG01000011">
    <property type="protein sequence ID" value="TID40694.1"/>
    <property type="molecule type" value="Genomic_DNA"/>
</dbReference>
<dbReference type="EMBL" id="QCXM01000010">
    <property type="protein sequence ID" value="PUT46454.1"/>
    <property type="molecule type" value="Genomic_DNA"/>
</dbReference>
<name>A0AB38N2K2_9GAMM</name>
<sequence length="481" mass="55423">MGQICWKKDFKPHQLLSILENAKKIANGKVSFTGWEIPSITVAVKQSISFPEQYSEIDQNKVIKEALNNVASHAPLTPDKVLEAVQLLAEKYKKLQPQNYFLLSKLSINFIDIVVDKKKPNKNQIQIALDDDKINYVLYSSPKETTSGTIEFDEIGFNPSPRKDLTQQLKDCLPNVVKLLDERNELKKVLIKEMTFGDIKVSLYRGGFPSKFNGRNELIRNIAFRSKMNDPGYVFTVIKVTANNEKSAFNKALKTLHAIRAYLCLIYNPYPSFEYNINPFVPINSVRTGEVSTLHNENGDAHLIFNIENDFKPKDIIISETKALNIILKAFKSTLKSSYKNKLIEALNCYVTALDSKDHNVGLMRIWNAIEILTSKQEDSFDKVVKRFSLLYANEPYRLQILMYIRDFRNRFVHNNEDDINAKHYCFELQKAFKDMLFFQLHNSSIFESFDDMLAFLDLPKTKSALKKKSKLINRAVKYAK</sequence>
<protein>
    <recommendedName>
        <fullName evidence="5">Apea-like HEPN domain-containing protein</fullName>
    </recommendedName>
</protein>
<gene>
    <name evidence="1" type="ORF">DB745_10105</name>
    <name evidence="2" type="ORF">DIZ81_11215</name>
</gene>
<evidence type="ECO:0000313" key="3">
    <source>
        <dbReference type="Proteomes" id="UP000251035"/>
    </source>
</evidence>
<accession>A0AB38N2K2</accession>